<evidence type="ECO:0000256" key="4">
    <source>
        <dbReference type="ARBA" id="ARBA00023136"/>
    </source>
</evidence>
<feature type="transmembrane region" description="Helical" evidence="5">
    <location>
        <begin position="276"/>
        <end position="293"/>
    </location>
</feature>
<protein>
    <submittedName>
        <fullName evidence="6">MFS transporter</fullName>
    </submittedName>
</protein>
<dbReference type="Gene3D" id="1.20.1250.20">
    <property type="entry name" value="MFS general substrate transporter like domains"/>
    <property type="match status" value="2"/>
</dbReference>
<evidence type="ECO:0000256" key="3">
    <source>
        <dbReference type="ARBA" id="ARBA00022989"/>
    </source>
</evidence>
<dbReference type="GO" id="GO:0022857">
    <property type="term" value="F:transmembrane transporter activity"/>
    <property type="evidence" value="ECO:0007669"/>
    <property type="project" value="InterPro"/>
</dbReference>
<dbReference type="Pfam" id="PF07690">
    <property type="entry name" value="MFS_1"/>
    <property type="match status" value="1"/>
</dbReference>
<feature type="transmembrane region" description="Helical" evidence="5">
    <location>
        <begin position="355"/>
        <end position="378"/>
    </location>
</feature>
<dbReference type="InterPro" id="IPR051788">
    <property type="entry name" value="MFS_Transporter"/>
</dbReference>
<evidence type="ECO:0000256" key="5">
    <source>
        <dbReference type="SAM" id="Phobius"/>
    </source>
</evidence>
<comment type="subcellular location">
    <subcellularLocation>
        <location evidence="1">Membrane</location>
        <topology evidence="1">Multi-pass membrane protein</topology>
    </subcellularLocation>
</comment>
<sequence length="385" mass="39505">MSDILSVVPSPAPARREQMATRALFFVAGFASAAWAALVPFAKLNTGVNDGVLGLLLLCLGGGALVAMPLTGILTTRFGCRRVMTTSVILLSLTLPLLAMINHTGLLALALVVFGMGIGITDCAMNIQAIIVEKAAPKPMMSGFHGFYSVGGIAGAGAMSGFMLAGLGAVQAASVVMIICLLLLTAGYKGILDYAYPAEGPAFAVPRGAVLLIGIVCFATFLAEGSVLDWSAVFLTEYHHVPDSLGGLGFASFAVLMSLGRLTGDKIVAVLGRPRVVLWGALLAAGGLLLSILTDNWLMALTGYGLIGLGCANVVPVMFSAIGRQTSMPPAVAVPAVTTLGYLGILAGPASVGLIAYRFTLPAALMVVVGLLLVVALLSRKVSMR</sequence>
<reference evidence="6 7" key="1">
    <citation type="submission" date="2016-06" db="EMBL/GenBank/DDBJ databases">
        <authorList>
            <person name="Kjaerup R.B."/>
            <person name="Dalgaard T.S."/>
            <person name="Juul-Madsen H.R."/>
        </authorList>
    </citation>
    <scope>NUCLEOTIDE SEQUENCE [LARGE SCALE GENOMIC DNA]</scope>
    <source>
        <strain evidence="6 7">GCSL-Mp3</strain>
    </source>
</reference>
<feature type="transmembrane region" description="Helical" evidence="5">
    <location>
        <begin position="144"/>
        <end position="163"/>
    </location>
</feature>
<dbReference type="GO" id="GO:0016020">
    <property type="term" value="C:membrane"/>
    <property type="evidence" value="ECO:0007669"/>
    <property type="project" value="UniProtKB-SubCell"/>
</dbReference>
<dbReference type="EMBL" id="LZEX01000001">
    <property type="protein sequence ID" value="OBU11577.1"/>
    <property type="molecule type" value="Genomic_DNA"/>
</dbReference>
<feature type="transmembrane region" description="Helical" evidence="5">
    <location>
        <begin position="83"/>
        <end position="101"/>
    </location>
</feature>
<dbReference type="PANTHER" id="PTHR23514">
    <property type="entry name" value="BYPASS OF STOP CODON PROTEIN 6"/>
    <property type="match status" value="1"/>
</dbReference>
<dbReference type="SUPFAM" id="SSF103473">
    <property type="entry name" value="MFS general substrate transporter"/>
    <property type="match status" value="1"/>
</dbReference>
<evidence type="ECO:0000256" key="1">
    <source>
        <dbReference type="ARBA" id="ARBA00004141"/>
    </source>
</evidence>
<dbReference type="STRING" id="368603.AYY16_05845"/>
<name>A0A1B8HQK9_9GAMM</name>
<dbReference type="PANTHER" id="PTHR23514:SF13">
    <property type="entry name" value="INNER MEMBRANE PROTEIN YBJJ"/>
    <property type="match status" value="1"/>
</dbReference>
<organism evidence="6 7">
    <name type="scientific">Morganella psychrotolerans</name>
    <dbReference type="NCBI Taxonomy" id="368603"/>
    <lineage>
        <taxon>Bacteria</taxon>
        <taxon>Pseudomonadati</taxon>
        <taxon>Pseudomonadota</taxon>
        <taxon>Gammaproteobacteria</taxon>
        <taxon>Enterobacterales</taxon>
        <taxon>Morganellaceae</taxon>
        <taxon>Morganella</taxon>
    </lineage>
</organism>
<dbReference type="InterPro" id="IPR036259">
    <property type="entry name" value="MFS_trans_sf"/>
</dbReference>
<feature type="transmembrane region" description="Helical" evidence="5">
    <location>
        <begin position="209"/>
        <end position="233"/>
    </location>
</feature>
<feature type="transmembrane region" description="Helical" evidence="5">
    <location>
        <begin position="23"/>
        <end position="42"/>
    </location>
</feature>
<evidence type="ECO:0000313" key="7">
    <source>
        <dbReference type="Proteomes" id="UP000092247"/>
    </source>
</evidence>
<feature type="transmembrane region" description="Helical" evidence="5">
    <location>
        <begin position="299"/>
        <end position="319"/>
    </location>
</feature>
<feature type="transmembrane region" description="Helical" evidence="5">
    <location>
        <begin position="245"/>
        <end position="264"/>
    </location>
</feature>
<dbReference type="InterPro" id="IPR011701">
    <property type="entry name" value="MFS"/>
</dbReference>
<evidence type="ECO:0000256" key="2">
    <source>
        <dbReference type="ARBA" id="ARBA00022692"/>
    </source>
</evidence>
<feature type="transmembrane region" description="Helical" evidence="5">
    <location>
        <begin position="331"/>
        <end position="349"/>
    </location>
</feature>
<proteinExistence type="predicted"/>
<gene>
    <name evidence="6" type="ORF">AYY17_02330</name>
</gene>
<evidence type="ECO:0000313" key="6">
    <source>
        <dbReference type="EMBL" id="OBU11577.1"/>
    </source>
</evidence>
<comment type="caution">
    <text evidence="6">The sequence shown here is derived from an EMBL/GenBank/DDBJ whole genome shotgun (WGS) entry which is preliminary data.</text>
</comment>
<feature type="transmembrane region" description="Helical" evidence="5">
    <location>
        <begin position="107"/>
        <end position="132"/>
    </location>
</feature>
<keyword evidence="4 5" id="KW-0472">Membrane</keyword>
<feature type="transmembrane region" description="Helical" evidence="5">
    <location>
        <begin position="169"/>
        <end position="188"/>
    </location>
</feature>
<keyword evidence="2 5" id="KW-0812">Transmembrane</keyword>
<keyword evidence="3 5" id="KW-1133">Transmembrane helix</keyword>
<dbReference type="Proteomes" id="UP000092247">
    <property type="component" value="Unassembled WGS sequence"/>
</dbReference>
<accession>A0A1B8HQK9</accession>
<feature type="transmembrane region" description="Helical" evidence="5">
    <location>
        <begin position="54"/>
        <end position="76"/>
    </location>
</feature>
<dbReference type="RefSeq" id="WP_067420955.1">
    <property type="nucleotide sequence ID" value="NZ_LZEX01000001.1"/>
</dbReference>
<dbReference type="AlphaFoldDB" id="A0A1B8HQK9"/>
<dbReference type="CDD" id="cd17393">
    <property type="entry name" value="MFS_MosC_like"/>
    <property type="match status" value="1"/>
</dbReference>